<organism evidence="6 7">
    <name type="scientific">Lasiosphaeria hispida</name>
    <dbReference type="NCBI Taxonomy" id="260671"/>
    <lineage>
        <taxon>Eukaryota</taxon>
        <taxon>Fungi</taxon>
        <taxon>Dikarya</taxon>
        <taxon>Ascomycota</taxon>
        <taxon>Pezizomycotina</taxon>
        <taxon>Sordariomycetes</taxon>
        <taxon>Sordariomycetidae</taxon>
        <taxon>Sordariales</taxon>
        <taxon>Lasiosphaeriaceae</taxon>
        <taxon>Lasiosphaeria</taxon>
    </lineage>
</organism>
<dbReference type="PANTHER" id="PTHR13271:SF34">
    <property type="entry name" value="N-LYSINE METHYLTRANSFERASE SETD6"/>
    <property type="match status" value="1"/>
</dbReference>
<feature type="compositionally biased region" description="Basic and acidic residues" evidence="4">
    <location>
        <begin position="470"/>
        <end position="479"/>
    </location>
</feature>
<evidence type="ECO:0000313" key="7">
    <source>
        <dbReference type="Proteomes" id="UP001275084"/>
    </source>
</evidence>
<dbReference type="InterPro" id="IPR050600">
    <property type="entry name" value="SETD3_SETD6_MTase"/>
</dbReference>
<evidence type="ECO:0000256" key="4">
    <source>
        <dbReference type="SAM" id="MobiDB-lite"/>
    </source>
</evidence>
<dbReference type="InterPro" id="IPR036464">
    <property type="entry name" value="Rubisco_LSMT_subst-bd_sf"/>
</dbReference>
<keyword evidence="7" id="KW-1185">Reference proteome</keyword>
<comment type="caution">
    <text evidence="6">The sequence shown here is derived from an EMBL/GenBank/DDBJ whole genome shotgun (WGS) entry which is preliminary data.</text>
</comment>
<dbReference type="Gene3D" id="3.90.1420.10">
    <property type="entry name" value="Rubisco LSMT, substrate-binding domain"/>
    <property type="match status" value="1"/>
</dbReference>
<name>A0AAJ0MIQ9_9PEZI</name>
<evidence type="ECO:0000256" key="1">
    <source>
        <dbReference type="ARBA" id="ARBA00022603"/>
    </source>
</evidence>
<accession>A0AAJ0MIQ9</accession>
<dbReference type="Pfam" id="PF09273">
    <property type="entry name" value="Rubis-subs-bind"/>
    <property type="match status" value="1"/>
</dbReference>
<keyword evidence="2" id="KW-0808">Transferase</keyword>
<keyword evidence="3" id="KW-0949">S-adenosyl-L-methionine</keyword>
<dbReference type="AlphaFoldDB" id="A0AAJ0MIQ9"/>
<dbReference type="InterPro" id="IPR046341">
    <property type="entry name" value="SET_dom_sf"/>
</dbReference>
<evidence type="ECO:0000259" key="5">
    <source>
        <dbReference type="PROSITE" id="PS50280"/>
    </source>
</evidence>
<proteinExistence type="predicted"/>
<dbReference type="EMBL" id="JAUIQD010000002">
    <property type="protein sequence ID" value="KAK3360456.1"/>
    <property type="molecule type" value="Genomic_DNA"/>
</dbReference>
<dbReference type="PROSITE" id="PS50280">
    <property type="entry name" value="SET"/>
    <property type="match status" value="1"/>
</dbReference>
<dbReference type="FunFam" id="3.90.1410.10:FF:000007">
    <property type="entry name" value="Ribosomal lysine N-methyltransferase 4"/>
    <property type="match status" value="1"/>
</dbReference>
<reference evidence="6" key="2">
    <citation type="submission" date="2023-06" db="EMBL/GenBank/DDBJ databases">
        <authorList>
            <consortium name="Lawrence Berkeley National Laboratory"/>
            <person name="Haridas S."/>
            <person name="Hensen N."/>
            <person name="Bonometti L."/>
            <person name="Westerberg I."/>
            <person name="Brannstrom I.O."/>
            <person name="Guillou S."/>
            <person name="Cros-Aarteil S."/>
            <person name="Calhoun S."/>
            <person name="Kuo A."/>
            <person name="Mondo S."/>
            <person name="Pangilinan J."/>
            <person name="Riley R."/>
            <person name="Labutti K."/>
            <person name="Andreopoulos B."/>
            <person name="Lipzen A."/>
            <person name="Chen C."/>
            <person name="Yanf M."/>
            <person name="Daum C."/>
            <person name="Ng V."/>
            <person name="Clum A."/>
            <person name="Steindorff A."/>
            <person name="Ohm R."/>
            <person name="Martin F."/>
            <person name="Silar P."/>
            <person name="Natvig D."/>
            <person name="Lalanne C."/>
            <person name="Gautier V."/>
            <person name="Ament-Velasquez S.L."/>
            <person name="Kruys A."/>
            <person name="Hutchinson M.I."/>
            <person name="Powell A.J."/>
            <person name="Barry K."/>
            <person name="Miller A.N."/>
            <person name="Grigoriev I.V."/>
            <person name="Debuchy R."/>
            <person name="Gladieux P."/>
            <person name="Thoren M.H."/>
            <person name="Johannesson H."/>
        </authorList>
    </citation>
    <scope>NUCLEOTIDE SEQUENCE</scope>
    <source>
        <strain evidence="6">CBS 955.72</strain>
    </source>
</reference>
<dbReference type="SUPFAM" id="SSF82199">
    <property type="entry name" value="SET domain"/>
    <property type="match status" value="1"/>
</dbReference>
<sequence>MMDIDGGAGAEFVESTQNFLQWFQSLPGATFQQNIRIEDLRERGAGRGIIATADIEPDTILFTIPRQAILCTTTSDLATKLPSFFTQDASSAASDDGDDSKSQDGWTLLILMLIHEALQGSASRWKPYLDILPRRFDTPMFWPASDLAELQASSVVAKIGKAEADAMIRTRILPIINAHPTAFFPAGTPPLSDADLWALAHRMGSTIMAYAFDLESDAASEKESTPEDDWVEDHAPPIMLGMVPLADLLNADATFNAHINHTPLSLTAVSLCPIPAGTEILNYYGPLPNSELLRRYGYVTPSHARHDVVELPWDLVQSHLHRHLPILTAAQWTAATASVEEPDETFVLERATDEPDATGQITTPATFAGLPEELTDAVKIFLKSVVKAAPAATVVLEDKTVRKTVFLEGVYGALGEREGQYATTLEEDDALLANGARGRREMAVWVRRGEKKLLREAREWVAGQLDEARRAGLSRGREDEQGDEQAAKRRRR</sequence>
<dbReference type="Gene3D" id="3.90.1410.10">
    <property type="entry name" value="set domain protein methyltransferase, domain 1"/>
    <property type="match status" value="1"/>
</dbReference>
<dbReference type="CDD" id="cd19178">
    <property type="entry name" value="SET_SETD6"/>
    <property type="match status" value="1"/>
</dbReference>
<dbReference type="InterPro" id="IPR044430">
    <property type="entry name" value="SETD6_SET"/>
</dbReference>
<dbReference type="PANTHER" id="PTHR13271">
    <property type="entry name" value="UNCHARACTERIZED PUTATIVE METHYLTRANSFERASE"/>
    <property type="match status" value="1"/>
</dbReference>
<feature type="region of interest" description="Disordered" evidence="4">
    <location>
        <begin position="470"/>
        <end position="492"/>
    </location>
</feature>
<evidence type="ECO:0000256" key="2">
    <source>
        <dbReference type="ARBA" id="ARBA00022679"/>
    </source>
</evidence>
<evidence type="ECO:0000313" key="6">
    <source>
        <dbReference type="EMBL" id="KAK3360456.1"/>
    </source>
</evidence>
<dbReference type="GO" id="GO:0032259">
    <property type="term" value="P:methylation"/>
    <property type="evidence" value="ECO:0007669"/>
    <property type="project" value="UniProtKB-KW"/>
</dbReference>
<evidence type="ECO:0000256" key="3">
    <source>
        <dbReference type="ARBA" id="ARBA00022691"/>
    </source>
</evidence>
<dbReference type="GO" id="GO:0016279">
    <property type="term" value="F:protein-lysine N-methyltransferase activity"/>
    <property type="evidence" value="ECO:0007669"/>
    <property type="project" value="InterPro"/>
</dbReference>
<dbReference type="GO" id="GO:0005634">
    <property type="term" value="C:nucleus"/>
    <property type="evidence" value="ECO:0007669"/>
    <property type="project" value="TreeGrafter"/>
</dbReference>
<dbReference type="Proteomes" id="UP001275084">
    <property type="component" value="Unassembled WGS sequence"/>
</dbReference>
<reference evidence="6" key="1">
    <citation type="journal article" date="2023" name="Mol. Phylogenet. Evol.">
        <title>Genome-scale phylogeny and comparative genomics of the fungal order Sordariales.</title>
        <authorList>
            <person name="Hensen N."/>
            <person name="Bonometti L."/>
            <person name="Westerberg I."/>
            <person name="Brannstrom I.O."/>
            <person name="Guillou S."/>
            <person name="Cros-Aarteil S."/>
            <person name="Calhoun S."/>
            <person name="Haridas S."/>
            <person name="Kuo A."/>
            <person name="Mondo S."/>
            <person name="Pangilinan J."/>
            <person name="Riley R."/>
            <person name="LaButti K."/>
            <person name="Andreopoulos B."/>
            <person name="Lipzen A."/>
            <person name="Chen C."/>
            <person name="Yan M."/>
            <person name="Daum C."/>
            <person name="Ng V."/>
            <person name="Clum A."/>
            <person name="Steindorff A."/>
            <person name="Ohm R.A."/>
            <person name="Martin F."/>
            <person name="Silar P."/>
            <person name="Natvig D.O."/>
            <person name="Lalanne C."/>
            <person name="Gautier V."/>
            <person name="Ament-Velasquez S.L."/>
            <person name="Kruys A."/>
            <person name="Hutchinson M.I."/>
            <person name="Powell A.J."/>
            <person name="Barry K."/>
            <person name="Miller A.N."/>
            <person name="Grigoriev I.V."/>
            <person name="Debuchy R."/>
            <person name="Gladieux P."/>
            <person name="Hiltunen Thoren M."/>
            <person name="Johannesson H."/>
        </authorList>
    </citation>
    <scope>NUCLEOTIDE SEQUENCE</scope>
    <source>
        <strain evidence="6">CBS 955.72</strain>
    </source>
</reference>
<dbReference type="InterPro" id="IPR001214">
    <property type="entry name" value="SET_dom"/>
</dbReference>
<dbReference type="InterPro" id="IPR015353">
    <property type="entry name" value="Rubisco_LSMT_subst-bd"/>
</dbReference>
<protein>
    <recommendedName>
        <fullName evidence="5">SET domain-containing protein</fullName>
    </recommendedName>
</protein>
<dbReference type="SUPFAM" id="SSF81822">
    <property type="entry name" value="RuBisCo LSMT C-terminal, substrate-binding domain"/>
    <property type="match status" value="1"/>
</dbReference>
<dbReference type="Pfam" id="PF00856">
    <property type="entry name" value="SET"/>
    <property type="match status" value="1"/>
</dbReference>
<keyword evidence="1" id="KW-0489">Methyltransferase</keyword>
<gene>
    <name evidence="6" type="ORF">B0T25DRAFT_629544</name>
</gene>
<feature type="domain" description="SET" evidence="5">
    <location>
        <begin position="33"/>
        <end position="285"/>
    </location>
</feature>